<keyword evidence="2" id="KW-1185">Reference proteome</keyword>
<reference evidence="1" key="1">
    <citation type="submission" date="2020-05" db="EMBL/GenBank/DDBJ databases">
        <title>Phylogenomic resolution of chytrid fungi.</title>
        <authorList>
            <person name="Stajich J.E."/>
            <person name="Amses K."/>
            <person name="Simmons R."/>
            <person name="Seto K."/>
            <person name="Myers J."/>
            <person name="Bonds A."/>
            <person name="Quandt C.A."/>
            <person name="Barry K."/>
            <person name="Liu P."/>
            <person name="Grigoriev I."/>
            <person name="Longcore J.E."/>
            <person name="James T.Y."/>
        </authorList>
    </citation>
    <scope>NUCLEOTIDE SEQUENCE</scope>
    <source>
        <strain evidence="1">JEL0513</strain>
    </source>
</reference>
<dbReference type="EMBL" id="JADGJH010003147">
    <property type="protein sequence ID" value="KAJ3093196.1"/>
    <property type="molecule type" value="Genomic_DNA"/>
</dbReference>
<protein>
    <submittedName>
        <fullName evidence="1">Uncharacterized protein</fullName>
    </submittedName>
</protein>
<evidence type="ECO:0000313" key="2">
    <source>
        <dbReference type="Proteomes" id="UP001211907"/>
    </source>
</evidence>
<name>A0AAD5SRU5_9FUNG</name>
<proteinExistence type="predicted"/>
<comment type="caution">
    <text evidence="1">The sequence shown here is derived from an EMBL/GenBank/DDBJ whole genome shotgun (WGS) entry which is preliminary data.</text>
</comment>
<accession>A0AAD5SRU5</accession>
<sequence length="142" mass="15660">MKNVLPLTVLGVSTDYIRLSMCEQDTGNSNPTHHFVEVDWYVTKEKAFQQGASQGYQRGDFSNKIAVTTFAGTLVNIKYPNGNQLQINISSGAASLTDGSYAGYAWNNFHSFLCYKSSGEFYLIDYGVGGEGCNTVYYCEQA</sequence>
<evidence type="ECO:0000313" key="1">
    <source>
        <dbReference type="EMBL" id="KAJ3093196.1"/>
    </source>
</evidence>
<gene>
    <name evidence="1" type="ORF">HK100_006753</name>
</gene>
<dbReference type="Proteomes" id="UP001211907">
    <property type="component" value="Unassembled WGS sequence"/>
</dbReference>
<organism evidence="1 2">
    <name type="scientific">Physocladia obscura</name>
    <dbReference type="NCBI Taxonomy" id="109957"/>
    <lineage>
        <taxon>Eukaryota</taxon>
        <taxon>Fungi</taxon>
        <taxon>Fungi incertae sedis</taxon>
        <taxon>Chytridiomycota</taxon>
        <taxon>Chytridiomycota incertae sedis</taxon>
        <taxon>Chytridiomycetes</taxon>
        <taxon>Chytridiales</taxon>
        <taxon>Chytriomycetaceae</taxon>
        <taxon>Physocladia</taxon>
    </lineage>
</organism>
<dbReference type="AlphaFoldDB" id="A0AAD5SRU5"/>